<sequence>MKVFKSKIDWWFGLILVYPIFLSIKAMLEGEWVGLLGLAAVVGFILILSKTTQYIINENQLIVKSTWIVNERIDISKITKVEKSNSILSSPALSLDRLLVRYNKYDEVLISPKEKKEFIDELLKINPTIEIKN</sequence>
<dbReference type="InterPro" id="IPR009589">
    <property type="entry name" value="PH_YyaB-like"/>
</dbReference>
<dbReference type="STRING" id="1453498.LG45_06690"/>
<dbReference type="EMBL" id="JRHH01000003">
    <property type="protein sequence ID" value="KGD67986.1"/>
    <property type="molecule type" value="Genomic_DNA"/>
</dbReference>
<gene>
    <name evidence="3" type="ORF">LG45_06690</name>
</gene>
<evidence type="ECO:0000259" key="2">
    <source>
        <dbReference type="Pfam" id="PF06713"/>
    </source>
</evidence>
<feature type="transmembrane region" description="Helical" evidence="1">
    <location>
        <begin position="32"/>
        <end position="49"/>
    </location>
</feature>
<protein>
    <recommendedName>
        <fullName evidence="2">Uncharacterized protein YyaB-like PH domain-containing protein</fullName>
    </recommendedName>
</protein>
<dbReference type="eggNOG" id="ENOG5033ADT">
    <property type="taxonomic scope" value="Bacteria"/>
</dbReference>
<evidence type="ECO:0000256" key="1">
    <source>
        <dbReference type="SAM" id="Phobius"/>
    </source>
</evidence>
<dbReference type="AlphaFoldDB" id="A0A095STK6"/>
<dbReference type="GO" id="GO:0030153">
    <property type="term" value="P:bacteriocin immunity"/>
    <property type="evidence" value="ECO:0007669"/>
    <property type="project" value="InterPro"/>
</dbReference>
<evidence type="ECO:0000313" key="3">
    <source>
        <dbReference type="EMBL" id="KGD67986.1"/>
    </source>
</evidence>
<comment type="caution">
    <text evidence="3">The sequence shown here is derived from an EMBL/GenBank/DDBJ whole genome shotgun (WGS) entry which is preliminary data.</text>
</comment>
<accession>A0A095STK6</accession>
<keyword evidence="4" id="KW-1185">Reference proteome</keyword>
<keyword evidence="1" id="KW-0812">Transmembrane</keyword>
<evidence type="ECO:0000313" key="4">
    <source>
        <dbReference type="Proteomes" id="UP000029554"/>
    </source>
</evidence>
<dbReference type="RefSeq" id="WP_035125575.1">
    <property type="nucleotide sequence ID" value="NZ_JRHH01000003.1"/>
</dbReference>
<dbReference type="Proteomes" id="UP000029554">
    <property type="component" value="Unassembled WGS sequence"/>
</dbReference>
<keyword evidence="1" id="KW-1133">Transmembrane helix</keyword>
<proteinExistence type="predicted"/>
<dbReference type="OrthoDB" id="1261156at2"/>
<feature type="domain" description="Uncharacterized protein YyaB-like PH" evidence="2">
    <location>
        <begin position="52"/>
        <end position="126"/>
    </location>
</feature>
<feature type="transmembrane region" description="Helical" evidence="1">
    <location>
        <begin position="9"/>
        <end position="26"/>
    </location>
</feature>
<name>A0A095STK6_9FLAO</name>
<keyword evidence="1" id="KW-0472">Membrane</keyword>
<dbReference type="Pfam" id="PF06713">
    <property type="entry name" value="bPH_4"/>
    <property type="match status" value="1"/>
</dbReference>
<reference evidence="3 4" key="1">
    <citation type="submission" date="2014-09" db="EMBL/GenBank/DDBJ databases">
        <title>Whole Genome Shotgun of Flavobacterium aquatile LMG 4008.</title>
        <authorList>
            <person name="Gale A.N."/>
            <person name="Pipes S.E."/>
            <person name="Newman J.D."/>
        </authorList>
    </citation>
    <scope>NUCLEOTIDE SEQUENCE [LARGE SCALE GENOMIC DNA]</scope>
    <source>
        <strain evidence="3 4">LMG 4008</strain>
    </source>
</reference>
<organism evidence="3 4">
    <name type="scientific">Flavobacterium aquatile LMG 4008 = ATCC 11947</name>
    <dbReference type="NCBI Taxonomy" id="1453498"/>
    <lineage>
        <taxon>Bacteria</taxon>
        <taxon>Pseudomonadati</taxon>
        <taxon>Bacteroidota</taxon>
        <taxon>Flavobacteriia</taxon>
        <taxon>Flavobacteriales</taxon>
        <taxon>Flavobacteriaceae</taxon>
        <taxon>Flavobacterium</taxon>
    </lineage>
</organism>